<reference evidence="2" key="1">
    <citation type="journal article" date="2022" name="New Phytol.">
        <title>Phylogenomic structure and speciation in an emerging model: the Sphagnum magellanicum complex (Bryophyta).</title>
        <authorList>
            <person name="Shaw A.J."/>
            <person name="Piatkowski B."/>
            <person name="Duffy A.M."/>
            <person name="Aguero B."/>
            <person name="Imwattana K."/>
            <person name="Nieto-Lugilde M."/>
            <person name="Healey A."/>
            <person name="Weston D.J."/>
            <person name="Patel M.N."/>
            <person name="Schmutz J."/>
            <person name="Grimwood J."/>
            <person name="Yavitt J.B."/>
            <person name="Hassel K."/>
            <person name="Stenoien H.K."/>
            <person name="Flatberg K.I."/>
            <person name="Bickford C.P."/>
            <person name="Hicks K.A."/>
        </authorList>
    </citation>
    <scope>NUCLEOTIDE SEQUENCE [LARGE SCALE GENOMIC DNA]</scope>
</reference>
<evidence type="ECO:0000313" key="1">
    <source>
        <dbReference type="EMBL" id="KAH9557555.1"/>
    </source>
</evidence>
<dbReference type="Proteomes" id="UP000828922">
    <property type="component" value="Linkage Group LG07"/>
</dbReference>
<proteinExistence type="predicted"/>
<dbReference type="EMBL" id="CM038913">
    <property type="protein sequence ID" value="KAH9557555.1"/>
    <property type="molecule type" value="Genomic_DNA"/>
</dbReference>
<sequence>MGVQNNSFMGVQDNSFMGVRDKLHETSWDLSNKASSVTNSSQTLLTGPGFASTHLHALHGASIPQTMGLVQHQRGGGTHGEDVHVVHDTNMMKCMATESNFGTSSATPTIDHILEQQRPSSCFEMSSHRVPSTFPSLDYNTTPQSSMNLHVYFPGSISPSFLPEATVESAVSGITQNHANQEGGISLVEKPFGMPDDVGVLERSQQEGIFDLNQVPGVQDKVSIVKARKKYTPKVAKDKRCPKPRTVSKVGSQEKKTNGRRVKKTLNGGHGSDVTCEGGTVAGVVPSGVAAVPSSVVANSASLKRSYTKFSSHDGWGGSEENLGGIMEYNACNNSSNVIMVNESLVKRSLLGRAEPDEAEPLMEHQLSVGSLTSVTSSMNNVHDRPVASVGGAGGGGAVISTFLEQHSTAANKLNVLSSSSRLSQEPFARSDEMRRGVRATESYDTNRTIMLQSDDDNNNNNNGCSTRSPVGGNTFMSQNSSSGLYTFDKPLHSQGPVRRSLMGQFNNSEPASSEGRLYHSEYCAANQFQELPAEENDNNRMINSIPTNFVNDSNNLFFQPRTDSPSSRCRFVEAPINVPLPSQLQQSHENSITTTTTVSHFSSAAAQQWMSSPGENRFTWREQQQHQQLVSRLNVISNNDGGQLESLVSDIKNQETVYNELDNCTRESGYDVNHSSALVSVSMSRFEWQPCMMMERRSSFPRMDSLVESLCPPQELLVPPQQMMDDKQLLCHVRALMTLPGLSLSPMLVFHYVLQHLPEHEKDRFMVLWSRFFQSDPWAFEDVQDQQLVEECKLHKTESNVVVQQQQISNSSSQGQQLMVLDEMTLGLSLPGHLVKTKAVKQRHKQKQQQQQDDQAGLQIVPYKGKEPRGLVPYDGPFLPLRRRKPRPKVVLDTETMRVWKLLMGRGGNQESEMDADKELKWEQERRAMKAQAETFISRMHLVQGDRSFSRWKGSIVDSVVGAFLTQNVNDVLSSSAFMSMRARFPGRSFRGPLKTKAPEEMGDEPLENGCSRSMQQMMSDTADIAIAPPSLNLQEQRLADGGAQETLVNNNGVVDDKFCGSLHPHHSLNSHEELKQLPVQQQLAGPNWHEPMVMVEEMSEALNAYSQDYQESNPLPALESRVAEEQSSCREQMHISSLKFANCTQVHLDNTKHQADDNSSSSSSSIIIQQPIPAFSVGSSSIVNGKESGLPTLHNTSTAAAAAPIAITPENSLESSSSEAVCINAQLDLLSLQPIVDQSETNRELVNGGDQVSRGKYNPNGLTGADRARLEESQVSSKKTFDWEALRSQFAVKCETVHEDGSRTEALPARTCMNEDGVDWEAVHHADVEVVAGVIKERGLNWILAGRIKAFLERIRKEHGGIDLEWLHSLPTDDAKEFLLSVRGLGLKSVECIRLLTLHQLAFPVDTNVGRICVRLGWVPLEPLPEELQLHLLELYPVQATIQKYLWPRLCTLDQQTLYELHYQMITFGKVFCTKSKPNCNACPMKAECKHFASALSSAKQALPAPEKPSTSPTLALPQGTNSMATEAAATAAAAATEGLQLLVQSSNVAGSQGCCEPIIEEPMTPESDDVWDYDIEDYPLAVELEDDRLELYIDDKSNTAGASSLLHQDNNAIQTTAYSHSLPSPSSLFSTTASATTGSGLNNNTTLQDLGNSSSPSEPASTLTFTRTDSSKQDLSPRSTIMTIVDVQLGASETSLQNLPTSSSSSSKVLVPDVTPPPSQELVLLPPEAASIPVPKLKNIGRLRTVHYVYELPDHHPLLEGMDERETDDPCCYLLAIWSPGEVPSSIPNLDDCNHEDNPFATSSFASEADSIKGTLLVPCRTAMQGSFPLNGTYFQVNEVFADHASSLQPIVVPRTLLWNLRRRFVFFGTSVTSIFRGMTTQEIQACFWRGYVCVHGFDRTSRAPKPLVTRLHLQPHKSTHKGGAMEESND</sequence>
<keyword evidence="2" id="KW-1185">Reference proteome</keyword>
<protein>
    <submittedName>
        <fullName evidence="1">Uncharacterized protein</fullName>
    </submittedName>
</protein>
<comment type="caution">
    <text evidence="1">The sequence shown here is derived from an EMBL/GenBank/DDBJ whole genome shotgun (WGS) entry which is preliminary data.</text>
</comment>
<accession>A0ACB8HMX2</accession>
<evidence type="ECO:0000313" key="2">
    <source>
        <dbReference type="Proteomes" id="UP000828922"/>
    </source>
</evidence>
<gene>
    <name evidence="1" type="ORF">CY35_07G089400</name>
</gene>
<name>A0ACB8HMX2_9BRYO</name>
<organism evidence="1 2">
    <name type="scientific">Sphagnum magellanicum</name>
    <dbReference type="NCBI Taxonomy" id="128215"/>
    <lineage>
        <taxon>Eukaryota</taxon>
        <taxon>Viridiplantae</taxon>
        <taxon>Streptophyta</taxon>
        <taxon>Embryophyta</taxon>
        <taxon>Bryophyta</taxon>
        <taxon>Sphagnophytina</taxon>
        <taxon>Sphagnopsida</taxon>
        <taxon>Sphagnales</taxon>
        <taxon>Sphagnaceae</taxon>
        <taxon>Sphagnum</taxon>
    </lineage>
</organism>